<dbReference type="Proteomes" id="UP001140949">
    <property type="component" value="Unassembled WGS sequence"/>
</dbReference>
<evidence type="ECO:0000313" key="1">
    <source>
        <dbReference type="EMBL" id="KAJ6808036.1"/>
    </source>
</evidence>
<evidence type="ECO:0000313" key="2">
    <source>
        <dbReference type="Proteomes" id="UP001140949"/>
    </source>
</evidence>
<gene>
    <name evidence="1" type="ORF">M6B38_168950</name>
</gene>
<protein>
    <submittedName>
        <fullName evidence="1">Formin-like protein 6</fullName>
    </submittedName>
</protein>
<sequence length="52" mass="6002">MDGTCWRKVATSGRVRVELAGARPCIEERECEFVNYNDYKFVCEKNGECPIK</sequence>
<keyword evidence="2" id="KW-1185">Reference proteome</keyword>
<proteinExistence type="predicted"/>
<comment type="caution">
    <text evidence="1">The sequence shown here is derived from an EMBL/GenBank/DDBJ whole genome shotgun (WGS) entry which is preliminary data.</text>
</comment>
<name>A0AAX6EVF5_IRIPA</name>
<reference evidence="1" key="1">
    <citation type="journal article" date="2023" name="GigaByte">
        <title>Genome assembly of the bearded iris, Iris pallida Lam.</title>
        <authorList>
            <person name="Bruccoleri R.E."/>
            <person name="Oakeley E.J."/>
            <person name="Faust A.M.E."/>
            <person name="Altorfer M."/>
            <person name="Dessus-Babus S."/>
            <person name="Burckhardt D."/>
            <person name="Oertli M."/>
            <person name="Naumann U."/>
            <person name="Petersen F."/>
            <person name="Wong J."/>
        </authorList>
    </citation>
    <scope>NUCLEOTIDE SEQUENCE</scope>
    <source>
        <strain evidence="1">GSM-AAB239-AS_SAM_17_03QT</strain>
    </source>
</reference>
<dbReference type="AlphaFoldDB" id="A0AAX6EVF5"/>
<organism evidence="1 2">
    <name type="scientific">Iris pallida</name>
    <name type="common">Sweet iris</name>
    <dbReference type="NCBI Taxonomy" id="29817"/>
    <lineage>
        <taxon>Eukaryota</taxon>
        <taxon>Viridiplantae</taxon>
        <taxon>Streptophyta</taxon>
        <taxon>Embryophyta</taxon>
        <taxon>Tracheophyta</taxon>
        <taxon>Spermatophyta</taxon>
        <taxon>Magnoliopsida</taxon>
        <taxon>Liliopsida</taxon>
        <taxon>Asparagales</taxon>
        <taxon>Iridaceae</taxon>
        <taxon>Iridoideae</taxon>
        <taxon>Irideae</taxon>
        <taxon>Iris</taxon>
    </lineage>
</organism>
<dbReference type="EMBL" id="JANAVB010033620">
    <property type="protein sequence ID" value="KAJ6808036.1"/>
    <property type="molecule type" value="Genomic_DNA"/>
</dbReference>
<accession>A0AAX6EVF5</accession>
<reference evidence="1" key="2">
    <citation type="submission" date="2023-04" db="EMBL/GenBank/DDBJ databases">
        <authorList>
            <person name="Bruccoleri R.E."/>
            <person name="Oakeley E.J."/>
            <person name="Faust A.-M."/>
            <person name="Dessus-Babus S."/>
            <person name="Altorfer M."/>
            <person name="Burckhardt D."/>
            <person name="Oertli M."/>
            <person name="Naumann U."/>
            <person name="Petersen F."/>
            <person name="Wong J."/>
        </authorList>
    </citation>
    <scope>NUCLEOTIDE SEQUENCE</scope>
    <source>
        <strain evidence="1">GSM-AAB239-AS_SAM_17_03QT</strain>
        <tissue evidence="1">Leaf</tissue>
    </source>
</reference>